<keyword evidence="5" id="KW-1185">Reference proteome</keyword>
<proteinExistence type="predicted"/>
<evidence type="ECO:0000256" key="2">
    <source>
        <dbReference type="SAM" id="Phobius"/>
    </source>
</evidence>
<dbReference type="SMART" id="SM00295">
    <property type="entry name" value="B41"/>
    <property type="match status" value="1"/>
</dbReference>
<dbReference type="Pfam" id="PF18379">
    <property type="entry name" value="FERM_F1"/>
    <property type="match status" value="1"/>
</dbReference>
<dbReference type="AlphaFoldDB" id="A0A8C9G7B1"/>
<name>A0A8C9G7B1_PAVCR</name>
<organism evidence="4 5">
    <name type="scientific">Pavo cristatus</name>
    <name type="common">Indian peafowl</name>
    <name type="synonym">Blue peafowl</name>
    <dbReference type="NCBI Taxonomy" id="9049"/>
    <lineage>
        <taxon>Eukaryota</taxon>
        <taxon>Metazoa</taxon>
        <taxon>Chordata</taxon>
        <taxon>Craniata</taxon>
        <taxon>Vertebrata</taxon>
        <taxon>Euteleostomi</taxon>
        <taxon>Archelosauria</taxon>
        <taxon>Archosauria</taxon>
        <taxon>Dinosauria</taxon>
        <taxon>Saurischia</taxon>
        <taxon>Theropoda</taxon>
        <taxon>Coelurosauria</taxon>
        <taxon>Aves</taxon>
        <taxon>Neognathae</taxon>
        <taxon>Galloanserae</taxon>
        <taxon>Galliformes</taxon>
        <taxon>Phasianidae</taxon>
        <taxon>Phasianinae</taxon>
        <taxon>Pavo</taxon>
    </lineage>
</organism>
<dbReference type="InterPro" id="IPR041046">
    <property type="entry name" value="FERM_F2"/>
</dbReference>
<evidence type="ECO:0000313" key="4">
    <source>
        <dbReference type="Ensembl" id="ENSPSTP00000025838.1"/>
    </source>
</evidence>
<reference evidence="4" key="2">
    <citation type="submission" date="2025-09" db="UniProtKB">
        <authorList>
            <consortium name="Ensembl"/>
        </authorList>
    </citation>
    <scope>IDENTIFICATION</scope>
</reference>
<evidence type="ECO:0000313" key="5">
    <source>
        <dbReference type="Proteomes" id="UP000694428"/>
    </source>
</evidence>
<evidence type="ECO:0000259" key="3">
    <source>
        <dbReference type="PROSITE" id="PS50057"/>
    </source>
</evidence>
<dbReference type="GO" id="GO:0060397">
    <property type="term" value="P:growth hormone receptor signaling pathway via JAK-STAT"/>
    <property type="evidence" value="ECO:0007669"/>
    <property type="project" value="TreeGrafter"/>
</dbReference>
<dbReference type="PANTHER" id="PTHR45807">
    <property type="entry name" value="TYROSINE-PROTEIN KINASE HOPSCOTCH"/>
    <property type="match status" value="1"/>
</dbReference>
<sequence length="345" mass="40039">MYNILLVHVTNMHNIIPTNPGIQFVVFPMTLSKDFMFLFFSDSTSLSHGIMPVYHNMFALMSETERVWYPPNHIFHVDEATRLILLYRIRFYFPHWYCNGTSRAYRYGIIRGSESPVLDDLVMSYLFAQWRYDFLGGWIQMPVTHETQEECLGMAVLDMMRVAKEKDQTPLAVYNSVSYKMFLPKCVRAKIQEYHILTRKRIRYRFRKFIQQFGQCKATARNLKLKYLINLETLQSAFYSEVFEVKEPGGDPSGEESFATIVITGNGGIQCSRGKLKNCETLDLQTYCDFPDIIDVSIKQASQEGSSERRIVTIHKQDSKNLVCSLLLAVFVFHIGIALSRLWCS</sequence>
<evidence type="ECO:0000256" key="1">
    <source>
        <dbReference type="ARBA" id="ARBA00022553"/>
    </source>
</evidence>
<keyword evidence="1" id="KW-0597">Phosphoprotein</keyword>
<feature type="transmembrane region" description="Helical" evidence="2">
    <location>
        <begin position="326"/>
        <end position="344"/>
    </location>
</feature>
<dbReference type="GO" id="GO:0030218">
    <property type="term" value="P:erythrocyte differentiation"/>
    <property type="evidence" value="ECO:0007669"/>
    <property type="project" value="TreeGrafter"/>
</dbReference>
<accession>A0A8C9G7B1</accession>
<dbReference type="SUPFAM" id="SSF47031">
    <property type="entry name" value="Second domain of FERM"/>
    <property type="match status" value="1"/>
</dbReference>
<dbReference type="InterPro" id="IPR041155">
    <property type="entry name" value="FERM_F1"/>
</dbReference>
<keyword evidence="2" id="KW-1133">Transmembrane helix</keyword>
<dbReference type="InterPro" id="IPR019748">
    <property type="entry name" value="FERM_central"/>
</dbReference>
<dbReference type="GO" id="GO:0005131">
    <property type="term" value="F:growth hormone receptor binding"/>
    <property type="evidence" value="ECO:0007669"/>
    <property type="project" value="TreeGrafter"/>
</dbReference>
<dbReference type="InterPro" id="IPR035963">
    <property type="entry name" value="FERM_2"/>
</dbReference>
<dbReference type="PROSITE" id="PS50057">
    <property type="entry name" value="FERM_3"/>
    <property type="match status" value="1"/>
</dbReference>
<dbReference type="InterPro" id="IPR000299">
    <property type="entry name" value="FERM_domain"/>
</dbReference>
<reference evidence="4" key="1">
    <citation type="submission" date="2025-08" db="UniProtKB">
        <authorList>
            <consortium name="Ensembl"/>
        </authorList>
    </citation>
    <scope>IDENTIFICATION</scope>
</reference>
<keyword evidence="2" id="KW-0472">Membrane</keyword>
<dbReference type="GO" id="GO:0004715">
    <property type="term" value="F:non-membrane spanning protein tyrosine kinase activity"/>
    <property type="evidence" value="ECO:0007669"/>
    <property type="project" value="TreeGrafter"/>
</dbReference>
<dbReference type="Pfam" id="PF18377">
    <property type="entry name" value="FERM_F2"/>
    <property type="match status" value="1"/>
</dbReference>
<feature type="domain" description="FERM" evidence="3">
    <location>
        <begin position="5"/>
        <end position="345"/>
    </location>
</feature>
<keyword evidence="2" id="KW-0812">Transmembrane</keyword>
<dbReference type="PANTHER" id="PTHR45807:SF1">
    <property type="entry name" value="TYROSINE-PROTEIN KINASE JAK2"/>
    <property type="match status" value="1"/>
</dbReference>
<dbReference type="Ensembl" id="ENSPSTT00000027182.1">
    <property type="protein sequence ID" value="ENSPSTP00000025838.1"/>
    <property type="gene ID" value="ENSPSTG00000019003.1"/>
</dbReference>
<protein>
    <recommendedName>
        <fullName evidence="3">FERM domain-containing protein</fullName>
    </recommendedName>
</protein>
<dbReference type="GO" id="GO:0019221">
    <property type="term" value="P:cytokine-mediated signaling pathway"/>
    <property type="evidence" value="ECO:0007669"/>
    <property type="project" value="TreeGrafter"/>
</dbReference>
<dbReference type="GO" id="GO:0005829">
    <property type="term" value="C:cytosol"/>
    <property type="evidence" value="ECO:0007669"/>
    <property type="project" value="TreeGrafter"/>
</dbReference>
<dbReference type="GO" id="GO:0042981">
    <property type="term" value="P:regulation of apoptotic process"/>
    <property type="evidence" value="ECO:0007669"/>
    <property type="project" value="TreeGrafter"/>
</dbReference>
<dbReference type="CDD" id="cd14473">
    <property type="entry name" value="FERM_B-lobe"/>
    <property type="match status" value="1"/>
</dbReference>
<dbReference type="InterPro" id="IPR019749">
    <property type="entry name" value="Band_41_domain"/>
</dbReference>
<dbReference type="GO" id="GO:0007259">
    <property type="term" value="P:cell surface receptor signaling pathway via JAK-STAT"/>
    <property type="evidence" value="ECO:0007669"/>
    <property type="project" value="TreeGrafter"/>
</dbReference>
<dbReference type="GO" id="GO:0035556">
    <property type="term" value="P:intracellular signal transduction"/>
    <property type="evidence" value="ECO:0007669"/>
    <property type="project" value="TreeGrafter"/>
</dbReference>
<dbReference type="InterPro" id="IPR051286">
    <property type="entry name" value="JAK"/>
</dbReference>
<dbReference type="Proteomes" id="UP000694428">
    <property type="component" value="Unplaced"/>
</dbReference>